<protein>
    <submittedName>
        <fullName evidence="2">Uncharacterized protein</fullName>
    </submittedName>
</protein>
<keyword evidence="1" id="KW-1133">Transmembrane helix</keyword>
<reference evidence="2" key="1">
    <citation type="submission" date="2021-02" db="EMBL/GenBank/DDBJ databases">
        <authorList>
            <person name="Dougan E. K."/>
            <person name="Rhodes N."/>
            <person name="Thang M."/>
            <person name="Chan C."/>
        </authorList>
    </citation>
    <scope>NUCLEOTIDE SEQUENCE</scope>
</reference>
<dbReference type="Proteomes" id="UP000626109">
    <property type="component" value="Unassembled WGS sequence"/>
</dbReference>
<keyword evidence="1" id="KW-0472">Membrane</keyword>
<evidence type="ECO:0000256" key="1">
    <source>
        <dbReference type="SAM" id="Phobius"/>
    </source>
</evidence>
<proteinExistence type="predicted"/>
<feature type="transmembrane region" description="Helical" evidence="1">
    <location>
        <begin position="102"/>
        <end position="129"/>
    </location>
</feature>
<feature type="transmembrane region" description="Helical" evidence="1">
    <location>
        <begin position="71"/>
        <end position="96"/>
    </location>
</feature>
<gene>
    <name evidence="2" type="ORF">PGLA2088_LOCUS31558</name>
</gene>
<organism evidence="2 3">
    <name type="scientific">Polarella glacialis</name>
    <name type="common">Dinoflagellate</name>
    <dbReference type="NCBI Taxonomy" id="89957"/>
    <lineage>
        <taxon>Eukaryota</taxon>
        <taxon>Sar</taxon>
        <taxon>Alveolata</taxon>
        <taxon>Dinophyceae</taxon>
        <taxon>Suessiales</taxon>
        <taxon>Suessiaceae</taxon>
        <taxon>Polarella</taxon>
    </lineage>
</organism>
<name>A0A813KC15_POLGL</name>
<comment type="caution">
    <text evidence="2">The sequence shown here is derived from an EMBL/GenBank/DDBJ whole genome shotgun (WGS) entry which is preliminary data.</text>
</comment>
<dbReference type="EMBL" id="CAJNNW010029459">
    <property type="protein sequence ID" value="CAE8700318.1"/>
    <property type="molecule type" value="Genomic_DNA"/>
</dbReference>
<evidence type="ECO:0000313" key="3">
    <source>
        <dbReference type="Proteomes" id="UP000626109"/>
    </source>
</evidence>
<keyword evidence="1" id="KW-0812">Transmembrane</keyword>
<evidence type="ECO:0000313" key="2">
    <source>
        <dbReference type="EMBL" id="CAE8700318.1"/>
    </source>
</evidence>
<accession>A0A813KC15</accession>
<sequence>MQRAGGTGSAFAKDQLLVLSHPSSDAQNITALIAPAASVATTVLISKAFVPLTIPTLPPLVVVTQMQMSTVVVGEAVVAATVVVAAPVVVATVVVFAATTVVVAPVAVVVAAATVVVGHGGHVVALITWSKAAKRSMLKSTERMIWAISSD</sequence>
<dbReference type="AlphaFoldDB" id="A0A813KC15"/>